<accession>A0A4U3L8D7</accession>
<sequence>MAAYLYLVRLFYKKDPLVRNCLLIVFASLCFWKVSAQATSDTFKVYNQSIPGSTLECKMVPIQGGTFEMGSSEKDKSKKPDETPQRTITISPFWMSAYETTRDAFDVFFKDETTSQNSTVDAVTRPSPQYIDFSLGMGKEGGFPVNSLSQYAALMYCRWLYDKTGIFYRLPTEAEWEYACRAGSTSTYFFGNDSAALDKYAWYSKNSGNKYQKVGQKEPNAWGLYDMLGNVSEWTLDHYDENYLKNIADNSTNPMAPANKAKYPKTLRGGSYSDNATALRVAARLPSDPMWNRRDPQIPRSRWWITDAPFTGFRIIRPLQQPTAEEANDFYKQYLGK</sequence>
<dbReference type="InterPro" id="IPR042095">
    <property type="entry name" value="SUMF_sf"/>
</dbReference>
<protein>
    <submittedName>
        <fullName evidence="3">Formylglycine-generating enzyme family protein</fullName>
    </submittedName>
</protein>
<dbReference type="SUPFAM" id="SSF56436">
    <property type="entry name" value="C-type lectin-like"/>
    <property type="match status" value="1"/>
</dbReference>
<feature type="domain" description="Sulfatase-modifying factor enzyme-like" evidence="2">
    <location>
        <begin position="58"/>
        <end position="288"/>
    </location>
</feature>
<dbReference type="EMBL" id="SZQL01000001">
    <property type="protein sequence ID" value="TKK71551.1"/>
    <property type="molecule type" value="Genomic_DNA"/>
</dbReference>
<feature type="signal peptide" evidence="1">
    <location>
        <begin position="1"/>
        <end position="38"/>
    </location>
</feature>
<evidence type="ECO:0000313" key="4">
    <source>
        <dbReference type="Proteomes" id="UP000305848"/>
    </source>
</evidence>
<organism evidence="3 4">
    <name type="scientific">Ilyomonas limi</name>
    <dbReference type="NCBI Taxonomy" id="2575867"/>
    <lineage>
        <taxon>Bacteria</taxon>
        <taxon>Pseudomonadati</taxon>
        <taxon>Bacteroidota</taxon>
        <taxon>Chitinophagia</taxon>
        <taxon>Chitinophagales</taxon>
        <taxon>Chitinophagaceae</taxon>
        <taxon>Ilyomonas</taxon>
    </lineage>
</organism>
<keyword evidence="4" id="KW-1185">Reference proteome</keyword>
<dbReference type="GO" id="GO:0120147">
    <property type="term" value="F:formylglycine-generating oxidase activity"/>
    <property type="evidence" value="ECO:0007669"/>
    <property type="project" value="TreeGrafter"/>
</dbReference>
<gene>
    <name evidence="3" type="ORF">FC093_00555</name>
</gene>
<dbReference type="AlphaFoldDB" id="A0A4U3L8D7"/>
<proteinExistence type="predicted"/>
<reference evidence="3 4" key="1">
    <citation type="submission" date="2019-05" db="EMBL/GenBank/DDBJ databases">
        <title>Panacibacter sp. strain 17mud1-8 Genome sequencing and assembly.</title>
        <authorList>
            <person name="Chhetri G."/>
        </authorList>
    </citation>
    <scope>NUCLEOTIDE SEQUENCE [LARGE SCALE GENOMIC DNA]</scope>
    <source>
        <strain evidence="3 4">17mud1-8</strain>
    </source>
</reference>
<dbReference type="RefSeq" id="WP_137259791.1">
    <property type="nucleotide sequence ID" value="NZ_SZQL01000001.1"/>
</dbReference>
<dbReference type="Proteomes" id="UP000305848">
    <property type="component" value="Unassembled WGS sequence"/>
</dbReference>
<dbReference type="PANTHER" id="PTHR23150">
    <property type="entry name" value="SULFATASE MODIFYING FACTOR 1, 2"/>
    <property type="match status" value="1"/>
</dbReference>
<evidence type="ECO:0000256" key="1">
    <source>
        <dbReference type="SAM" id="SignalP"/>
    </source>
</evidence>
<dbReference type="Pfam" id="PF03781">
    <property type="entry name" value="FGE-sulfatase"/>
    <property type="match status" value="1"/>
</dbReference>
<keyword evidence="1" id="KW-0732">Signal</keyword>
<dbReference type="InterPro" id="IPR005532">
    <property type="entry name" value="SUMF_dom"/>
</dbReference>
<dbReference type="PANTHER" id="PTHR23150:SF19">
    <property type="entry name" value="FORMYLGLYCINE-GENERATING ENZYME"/>
    <property type="match status" value="1"/>
</dbReference>
<dbReference type="OrthoDB" id="9768004at2"/>
<name>A0A4U3L8D7_9BACT</name>
<dbReference type="InterPro" id="IPR016187">
    <property type="entry name" value="CTDL_fold"/>
</dbReference>
<evidence type="ECO:0000313" key="3">
    <source>
        <dbReference type="EMBL" id="TKK71551.1"/>
    </source>
</evidence>
<dbReference type="Gene3D" id="3.90.1580.10">
    <property type="entry name" value="paralog of FGE (formylglycine-generating enzyme)"/>
    <property type="match status" value="1"/>
</dbReference>
<comment type="caution">
    <text evidence="3">The sequence shown here is derived from an EMBL/GenBank/DDBJ whole genome shotgun (WGS) entry which is preliminary data.</text>
</comment>
<feature type="chain" id="PRO_5020690617" evidence="1">
    <location>
        <begin position="39"/>
        <end position="337"/>
    </location>
</feature>
<evidence type="ECO:0000259" key="2">
    <source>
        <dbReference type="Pfam" id="PF03781"/>
    </source>
</evidence>
<dbReference type="InterPro" id="IPR051043">
    <property type="entry name" value="Sulfatase_Mod_Factor_Kinase"/>
</dbReference>